<protein>
    <recommendedName>
        <fullName evidence="7">Nuclear pore complex protein</fullName>
    </recommendedName>
</protein>
<evidence type="ECO:0000256" key="3">
    <source>
        <dbReference type="ARBA" id="ARBA00022927"/>
    </source>
</evidence>
<evidence type="ECO:0000256" key="7">
    <source>
        <dbReference type="RuleBase" id="RU365072"/>
    </source>
</evidence>
<evidence type="ECO:0000256" key="4">
    <source>
        <dbReference type="ARBA" id="ARBA00023010"/>
    </source>
</evidence>
<evidence type="ECO:0000256" key="1">
    <source>
        <dbReference type="ARBA" id="ARBA00022448"/>
    </source>
</evidence>
<evidence type="ECO:0000256" key="5">
    <source>
        <dbReference type="ARBA" id="ARBA00023132"/>
    </source>
</evidence>
<keyword evidence="2" id="KW-0509">mRNA transport</keyword>
<accession>A0ABR1S810</accession>
<dbReference type="Gene3D" id="1.10.3450.20">
    <property type="match status" value="1"/>
</dbReference>
<dbReference type="PANTHER" id="PTHR13003:SF2">
    <property type="entry name" value="NUCLEAR PORE COMPLEX PROTEIN NUP107"/>
    <property type="match status" value="1"/>
</dbReference>
<comment type="caution">
    <text evidence="9">The sequence shown here is derived from an EMBL/GenBank/DDBJ whole genome shotgun (WGS) entry which is preliminary data.</text>
</comment>
<dbReference type="Gene3D" id="1.20.190.50">
    <property type="match status" value="1"/>
</dbReference>
<gene>
    <name evidence="9" type="ORF">PG991_005040</name>
</gene>
<comment type="function">
    <text evidence="7">Functions as a component of the nuclear pore complex (NPC).</text>
</comment>
<reference evidence="9 10" key="1">
    <citation type="submission" date="2023-01" db="EMBL/GenBank/DDBJ databases">
        <title>Analysis of 21 Apiospora genomes using comparative genomics revels a genus with tremendous synthesis potential of carbohydrate active enzymes and secondary metabolites.</title>
        <authorList>
            <person name="Sorensen T."/>
        </authorList>
    </citation>
    <scope>NUCLEOTIDE SEQUENCE [LARGE SCALE GENOMIC DNA]</scope>
    <source>
        <strain evidence="9 10">CBS 20057</strain>
    </source>
</reference>
<feature type="non-terminal residue" evidence="9">
    <location>
        <position position="1"/>
    </location>
</feature>
<sequence>STTRRAPISPPQLTHPSNSFVFWSAITPILAMADDHEPDLFGMDDEMDADIPAESQAQIRFALDAERFAKALDSISRGARTHTEKRTDVIKLVNRYHDVATEKVDALRESSRYSRTSLQRSLDESSQDSMDVDEAEGARIDEELQHWELEKQTWDLLRRLLPLRYPDRKGPQLKRRDLSKFQDSSQLWEEFLQSDSTAQERKAIMECMQEFSDETSMDVDEMVREYQTKAERGDIVAYGWLHTRAAIKSTKRLQGYIGSLDPNAARMTEEHRNTTQTDPLVTQLDPDVVTRQSRKLQPQDEYFERAIWLGCYELLRRGRSMSEIRDWCVERTEVWRAVSMSAMPLSKNSEGERTVSNPLATLLWRRTCYALARNGGTDDFERAVYGILSGDIPSVEKVCETWDDYVFAHYNALLRSQFDSYVATRSSPESVQAATQSLPVFNALQFHGDGAPVGERVVQYLETNPKTAEEARDPLKALQGAVISDSVSQYAYDNGLALGRHANKDGASALIPDFSASQFKLDDDKYFSLPQPNGLRVLVHAFLLISTLEELQGGNTLLKQDLRSAQENVLAAYVSALRLHNLVELIPIYCSKIQGERAFFTLSRNVSMITDEEERRTILTIMEKIGMDIAEFVIFQPRSLLKEYPETGNELRSGALNMFLDEVPSLKYGRRLRPDFFGEMPEALDHVDEQLIQSLEWMMLVDGLGDEILAMGVAVYKRFMKSYNLHAARALSERVRCADIFRAKAGVTIADDTDLSWFSDFDANVPLDDESYAGPRDLVTARNYLELECMIRVLDSMETVASSQEIAQDPTSKMNREFWVHIGQEIKQIKSFVEPCLRGWLRESIDDEEDFEVLRDMYLPETVLGYVSVLHFAGTNLSRENLLECMELAATIAEKDSDIASVLMKSGRMKELVEGFANCSKALAVSAADKKGGVGASSKKMRELGWSRELWSVKR</sequence>
<organism evidence="9 10">
    <name type="scientific">Apiospora marii</name>
    <dbReference type="NCBI Taxonomy" id="335849"/>
    <lineage>
        <taxon>Eukaryota</taxon>
        <taxon>Fungi</taxon>
        <taxon>Dikarya</taxon>
        <taxon>Ascomycota</taxon>
        <taxon>Pezizomycotina</taxon>
        <taxon>Sordariomycetes</taxon>
        <taxon>Xylariomycetidae</taxon>
        <taxon>Amphisphaeriales</taxon>
        <taxon>Apiosporaceae</taxon>
        <taxon>Apiospora</taxon>
    </lineage>
</organism>
<name>A0ABR1S810_9PEZI</name>
<evidence type="ECO:0000313" key="10">
    <source>
        <dbReference type="Proteomes" id="UP001396898"/>
    </source>
</evidence>
<evidence type="ECO:0000256" key="8">
    <source>
        <dbReference type="SAM" id="MobiDB-lite"/>
    </source>
</evidence>
<evidence type="ECO:0000256" key="6">
    <source>
        <dbReference type="ARBA" id="ARBA00023242"/>
    </source>
</evidence>
<keyword evidence="10" id="KW-1185">Reference proteome</keyword>
<dbReference type="Pfam" id="PF04121">
    <property type="entry name" value="Nup84_Nup100"/>
    <property type="match status" value="1"/>
</dbReference>
<comment type="subunit">
    <text evidence="7">Part of the nuclear pore complex (NPC).</text>
</comment>
<comment type="subcellular location">
    <subcellularLocation>
        <location evidence="7">Nucleus</location>
        <location evidence="7">Nuclear pore complex</location>
    </subcellularLocation>
    <subcellularLocation>
        <location evidence="7">Nucleus membrane</location>
    </subcellularLocation>
</comment>
<dbReference type="PANTHER" id="PTHR13003">
    <property type="entry name" value="NUP107-RELATED"/>
    <property type="match status" value="1"/>
</dbReference>
<keyword evidence="1 7" id="KW-0813">Transport</keyword>
<dbReference type="InterPro" id="IPR007252">
    <property type="entry name" value="Nup84/Nup107"/>
</dbReference>
<evidence type="ECO:0000313" key="9">
    <source>
        <dbReference type="EMBL" id="KAK8027984.1"/>
    </source>
</evidence>
<dbReference type="EMBL" id="JAQQWI010000007">
    <property type="protein sequence ID" value="KAK8027984.1"/>
    <property type="molecule type" value="Genomic_DNA"/>
</dbReference>
<comment type="similarity">
    <text evidence="7">Belongs to the nucleoporin Nup84/Nup107 family.</text>
</comment>
<keyword evidence="3" id="KW-0653">Protein transport</keyword>
<keyword evidence="5 7" id="KW-0906">Nuclear pore complex</keyword>
<evidence type="ECO:0000256" key="2">
    <source>
        <dbReference type="ARBA" id="ARBA00022816"/>
    </source>
</evidence>
<keyword evidence="7" id="KW-0472">Membrane</keyword>
<keyword evidence="4 7" id="KW-0811">Translocation</keyword>
<proteinExistence type="inferred from homology"/>
<keyword evidence="6 7" id="KW-0539">Nucleus</keyword>
<dbReference type="Proteomes" id="UP001396898">
    <property type="component" value="Unassembled WGS sequence"/>
</dbReference>
<feature type="region of interest" description="Disordered" evidence="8">
    <location>
        <begin position="115"/>
        <end position="134"/>
    </location>
</feature>